<proteinExistence type="predicted"/>
<gene>
    <name evidence="3" type="ORF">EPI10_009294</name>
</gene>
<reference evidence="4" key="1">
    <citation type="journal article" date="2019" name="Plant Biotechnol. J.">
        <title>Genome sequencing of the Australian wild diploid species Gossypium australe highlights disease resistance and delayed gland morphogenesis.</title>
        <authorList>
            <person name="Cai Y."/>
            <person name="Cai X."/>
            <person name="Wang Q."/>
            <person name="Wang P."/>
            <person name="Zhang Y."/>
            <person name="Cai C."/>
            <person name="Xu Y."/>
            <person name="Wang K."/>
            <person name="Zhou Z."/>
            <person name="Wang C."/>
            <person name="Geng S."/>
            <person name="Li B."/>
            <person name="Dong Q."/>
            <person name="Hou Y."/>
            <person name="Wang H."/>
            <person name="Ai P."/>
            <person name="Liu Z."/>
            <person name="Yi F."/>
            <person name="Sun M."/>
            <person name="An G."/>
            <person name="Cheng J."/>
            <person name="Zhang Y."/>
            <person name="Shi Q."/>
            <person name="Xie Y."/>
            <person name="Shi X."/>
            <person name="Chang Y."/>
            <person name="Huang F."/>
            <person name="Chen Y."/>
            <person name="Hong S."/>
            <person name="Mi L."/>
            <person name="Sun Q."/>
            <person name="Zhang L."/>
            <person name="Zhou B."/>
            <person name="Peng R."/>
            <person name="Zhang X."/>
            <person name="Liu F."/>
        </authorList>
    </citation>
    <scope>NUCLEOTIDE SEQUENCE [LARGE SCALE GENOMIC DNA]</scope>
    <source>
        <strain evidence="4">cv. PA1801</strain>
    </source>
</reference>
<feature type="domain" description="DUF4283" evidence="2">
    <location>
        <begin position="36"/>
        <end position="108"/>
    </location>
</feature>
<feature type="domain" description="Endonuclease/exonuclease/phosphatase" evidence="1">
    <location>
        <begin position="256"/>
        <end position="444"/>
    </location>
</feature>
<dbReference type="Gene3D" id="3.60.10.10">
    <property type="entry name" value="Endonuclease/exonuclease/phosphatase"/>
    <property type="match status" value="1"/>
</dbReference>
<sequence length="676" mass="79231">MEESRGVERESGEEISLLAEELIQLSIKKSLVESTVKPTLICSVWTKKSFNTENFRAQLKSIWKTKKKFEIQVVGQNLFLIVFDLEEDLELIMEGRPWLFRKYLILFDRIRDLVERDQIRLTSSPYWIKIGPCPPEYDKKDLMHAIGSTYSGILRSEIKDDSCRFMVNLDVQKPLRRGKPKEQNGQEEEVESMVLPGILLGGKKLTSWEEGLKKQEGDSVETKIDMLLIIRRMEVLELKGNVQKRGMKKEKRMKQEKMELKVRRLRNLIKQYNPYMIFLMETKLNQKRMERVRNMSGFINGIDIEVEGTRGGLCLAWNDNIAVTLKIYSKWHIDVIVKEDSRQEDWRFTGFYGSPYLKDQNSVWNLLRRLSCDCNCPWLVAGDFNEIMYSFEKSGRLPRDTKRIEVFRDTLEECHLMDIGYSGAWFTWERGNLPETNIRERLDRGSLPFAYSFEGALKDIWESSSDPLVDKLKKVQIGLKKWAKELKCNKGEQKRRLTKELEVLLMEDRDEETLAKIIDKKIHLNMEIDKDQVYWEQRARANWLQFEDRNTAYFHKCATTRRRVNFINKLSLDDGREITDDLSLKEEAKTYFENLFSSKGVANPSKVPEGIKRSISHEINEGLQSPFREEEVRTTLNGMGSTKVPRPDGFPALFFQKYWHIVGKEVLEFCLGILNG</sequence>
<dbReference type="InterPro" id="IPR036691">
    <property type="entry name" value="Endo/exonu/phosph_ase_sf"/>
</dbReference>
<evidence type="ECO:0000313" key="3">
    <source>
        <dbReference type="EMBL" id="KAA3453235.1"/>
    </source>
</evidence>
<organism evidence="3 4">
    <name type="scientific">Gossypium australe</name>
    <dbReference type="NCBI Taxonomy" id="47621"/>
    <lineage>
        <taxon>Eukaryota</taxon>
        <taxon>Viridiplantae</taxon>
        <taxon>Streptophyta</taxon>
        <taxon>Embryophyta</taxon>
        <taxon>Tracheophyta</taxon>
        <taxon>Spermatophyta</taxon>
        <taxon>Magnoliopsida</taxon>
        <taxon>eudicotyledons</taxon>
        <taxon>Gunneridae</taxon>
        <taxon>Pentapetalae</taxon>
        <taxon>rosids</taxon>
        <taxon>malvids</taxon>
        <taxon>Malvales</taxon>
        <taxon>Malvaceae</taxon>
        <taxon>Malvoideae</taxon>
        <taxon>Gossypium</taxon>
    </lineage>
</organism>
<keyword evidence="3" id="KW-0695">RNA-directed DNA polymerase</keyword>
<keyword evidence="3" id="KW-0548">Nucleotidyltransferase</keyword>
<dbReference type="PANTHER" id="PTHR35218:SF9">
    <property type="entry name" value="ENDONUCLEASE_EXONUCLEASE_PHOSPHATASE DOMAIN-CONTAINING PROTEIN"/>
    <property type="match status" value="1"/>
</dbReference>
<comment type="caution">
    <text evidence="3">The sequence shown here is derived from an EMBL/GenBank/DDBJ whole genome shotgun (WGS) entry which is preliminary data.</text>
</comment>
<keyword evidence="4" id="KW-1185">Reference proteome</keyword>
<name>A0A5B6UHK2_9ROSI</name>
<dbReference type="SUPFAM" id="SSF56219">
    <property type="entry name" value="DNase I-like"/>
    <property type="match status" value="1"/>
</dbReference>
<accession>A0A5B6UHK2</accession>
<dbReference type="InterPro" id="IPR005135">
    <property type="entry name" value="Endo/exonuclease/phosphatase"/>
</dbReference>
<dbReference type="Pfam" id="PF14111">
    <property type="entry name" value="DUF4283"/>
    <property type="match status" value="1"/>
</dbReference>
<evidence type="ECO:0000259" key="1">
    <source>
        <dbReference type="Pfam" id="PF03372"/>
    </source>
</evidence>
<dbReference type="InterPro" id="IPR025558">
    <property type="entry name" value="DUF4283"/>
</dbReference>
<dbReference type="EMBL" id="SMMG02000013">
    <property type="protein sequence ID" value="KAA3453235.1"/>
    <property type="molecule type" value="Genomic_DNA"/>
</dbReference>
<dbReference type="PANTHER" id="PTHR35218">
    <property type="entry name" value="RNASE H DOMAIN-CONTAINING PROTEIN"/>
    <property type="match status" value="1"/>
</dbReference>
<dbReference type="Proteomes" id="UP000325315">
    <property type="component" value="Unassembled WGS sequence"/>
</dbReference>
<dbReference type="GO" id="GO:0003964">
    <property type="term" value="F:RNA-directed DNA polymerase activity"/>
    <property type="evidence" value="ECO:0007669"/>
    <property type="project" value="UniProtKB-KW"/>
</dbReference>
<protein>
    <submittedName>
        <fullName evidence="3">Reverse transcriptase</fullName>
    </submittedName>
</protein>
<evidence type="ECO:0000259" key="2">
    <source>
        <dbReference type="Pfam" id="PF14111"/>
    </source>
</evidence>
<dbReference type="AlphaFoldDB" id="A0A5B6UHK2"/>
<dbReference type="Pfam" id="PF03372">
    <property type="entry name" value="Exo_endo_phos"/>
    <property type="match status" value="1"/>
</dbReference>
<evidence type="ECO:0000313" key="4">
    <source>
        <dbReference type="Proteomes" id="UP000325315"/>
    </source>
</evidence>
<keyword evidence="3" id="KW-0808">Transferase</keyword>